<gene>
    <name evidence="2" type="ORF">ATOP_08650</name>
</gene>
<dbReference type="Proteomes" id="UP001055025">
    <property type="component" value="Unassembled WGS sequence"/>
</dbReference>
<name>A0AAV5B346_9ACTN</name>
<organism evidence="2 3">
    <name type="scientific">Granulimonas faecalis</name>
    <dbReference type="NCBI Taxonomy" id="2894155"/>
    <lineage>
        <taxon>Bacteria</taxon>
        <taxon>Bacillati</taxon>
        <taxon>Actinomycetota</taxon>
        <taxon>Coriobacteriia</taxon>
        <taxon>Coriobacteriales</taxon>
        <taxon>Kribbibacteriaceae</taxon>
        <taxon>Granulimonas</taxon>
    </lineage>
</organism>
<feature type="transmembrane region" description="Helical" evidence="1">
    <location>
        <begin position="12"/>
        <end position="36"/>
    </location>
</feature>
<dbReference type="AlphaFoldDB" id="A0AAV5B346"/>
<dbReference type="RefSeq" id="WP_204407478.1">
    <property type="nucleotide sequence ID" value="NZ_BQKC01000001.1"/>
</dbReference>
<evidence type="ECO:0000313" key="3">
    <source>
        <dbReference type="Proteomes" id="UP001055025"/>
    </source>
</evidence>
<keyword evidence="1" id="KW-0472">Membrane</keyword>
<accession>A0AAV5B346</accession>
<reference evidence="2" key="1">
    <citation type="journal article" date="2022" name="Int. J. Syst. Evol. Microbiol.">
        <title>Granulimonas faecalis gen. nov., sp. nov., and Leptogranulimonas caecicola gen. nov., sp. nov., novel lactate-producing Atopobiaceae bacteria isolated from mouse intestines, and an emended description of the family Atopobiaceae.</title>
        <authorList>
            <person name="Morinaga K."/>
            <person name="Kusada H."/>
            <person name="Sakamoto S."/>
            <person name="Murakami T."/>
            <person name="Toyoda A."/>
            <person name="Mori H."/>
            <person name="Meng X.Y."/>
            <person name="Takashino M."/>
            <person name="Murotomi K."/>
            <person name="Tamaki H."/>
        </authorList>
    </citation>
    <scope>NUCLEOTIDE SEQUENCE</scope>
    <source>
        <strain evidence="2">OPF53</strain>
    </source>
</reference>
<comment type="caution">
    <text evidence="2">The sequence shown here is derived from an EMBL/GenBank/DDBJ whole genome shotgun (WGS) entry which is preliminary data.</text>
</comment>
<evidence type="ECO:0000256" key="1">
    <source>
        <dbReference type="SAM" id="Phobius"/>
    </source>
</evidence>
<sequence length="96" mass="9931">MASAAASRVFRALAYLCRAAAVVLSALVVVLCLGTATNLGLVSIVMGLNDFVPTAVSGLLVIPTPLGGAFRGDFFLVAVFLFVLDWGLMRASSAVR</sequence>
<evidence type="ECO:0000313" key="2">
    <source>
        <dbReference type="EMBL" id="GJM55210.1"/>
    </source>
</evidence>
<keyword evidence="1" id="KW-1133">Transmembrane helix</keyword>
<keyword evidence="1" id="KW-0812">Transmembrane</keyword>
<proteinExistence type="predicted"/>
<keyword evidence="3" id="KW-1185">Reference proteome</keyword>
<dbReference type="EMBL" id="BQKC01000001">
    <property type="protein sequence ID" value="GJM55210.1"/>
    <property type="molecule type" value="Genomic_DNA"/>
</dbReference>
<protein>
    <submittedName>
        <fullName evidence="2">Uncharacterized protein</fullName>
    </submittedName>
</protein>